<feature type="coiled-coil region" evidence="1">
    <location>
        <begin position="81"/>
        <end position="108"/>
    </location>
</feature>
<dbReference type="Proteomes" id="UP000789405">
    <property type="component" value="Unassembled WGS sequence"/>
</dbReference>
<organism evidence="2 3">
    <name type="scientific">Dentiscutata erythropus</name>
    <dbReference type="NCBI Taxonomy" id="1348616"/>
    <lineage>
        <taxon>Eukaryota</taxon>
        <taxon>Fungi</taxon>
        <taxon>Fungi incertae sedis</taxon>
        <taxon>Mucoromycota</taxon>
        <taxon>Glomeromycotina</taxon>
        <taxon>Glomeromycetes</taxon>
        <taxon>Diversisporales</taxon>
        <taxon>Gigasporaceae</taxon>
        <taxon>Dentiscutata</taxon>
    </lineage>
</organism>
<protein>
    <submittedName>
        <fullName evidence="2">1306_t:CDS:1</fullName>
    </submittedName>
</protein>
<dbReference type="AlphaFoldDB" id="A0A9N9NGB5"/>
<gene>
    <name evidence="2" type="ORF">DERYTH_LOCUS15037</name>
</gene>
<evidence type="ECO:0000313" key="3">
    <source>
        <dbReference type="Proteomes" id="UP000789405"/>
    </source>
</evidence>
<comment type="caution">
    <text evidence="2">The sequence shown here is derived from an EMBL/GenBank/DDBJ whole genome shotgun (WGS) entry which is preliminary data.</text>
</comment>
<accession>A0A9N9NGB5</accession>
<keyword evidence="1" id="KW-0175">Coiled coil</keyword>
<evidence type="ECO:0000313" key="2">
    <source>
        <dbReference type="EMBL" id="CAG8730005.1"/>
    </source>
</evidence>
<dbReference type="OrthoDB" id="2444201at2759"/>
<sequence length="133" mass="15380">MPIHSNPTREKLRELMEGFTDTAEACNIRPFFTYSQKVKNGNVMSTRLDYIFIDDNHIQLCKKQSLSPQLGNKIQEAFKPFPASEKRIKRLNKQINELNIKIARNSNLTDLSIIATQLKAEIQDELTNLTSKW</sequence>
<keyword evidence="3" id="KW-1185">Reference proteome</keyword>
<evidence type="ECO:0000256" key="1">
    <source>
        <dbReference type="SAM" id="Coils"/>
    </source>
</evidence>
<dbReference type="EMBL" id="CAJVPY010011828">
    <property type="protein sequence ID" value="CAG8730005.1"/>
    <property type="molecule type" value="Genomic_DNA"/>
</dbReference>
<proteinExistence type="predicted"/>
<name>A0A9N9NGB5_9GLOM</name>
<reference evidence="2" key="1">
    <citation type="submission" date="2021-06" db="EMBL/GenBank/DDBJ databases">
        <authorList>
            <person name="Kallberg Y."/>
            <person name="Tangrot J."/>
            <person name="Rosling A."/>
        </authorList>
    </citation>
    <scope>NUCLEOTIDE SEQUENCE</scope>
    <source>
        <strain evidence="2">MA453B</strain>
    </source>
</reference>